<dbReference type="InterPro" id="IPR043141">
    <property type="entry name" value="Ribosomal_uL10-like_sf"/>
</dbReference>
<keyword evidence="6" id="KW-0699">rRNA-binding</keyword>
<accession>Q0BJ56</accession>
<comment type="subunit">
    <text evidence="6">Part of the ribosomal stalk of the 50S ribosomal subunit. The N-terminus interacts with L11 and the large rRNA to form the base of the stalk. The C-terminus forms an elongated spine to which L12 dimers bind in a sequential fashion forming a multimeric L10(L12)X complex.</text>
</comment>
<dbReference type="HAMAP" id="MF_00362">
    <property type="entry name" value="Ribosomal_uL10"/>
    <property type="match status" value="1"/>
</dbReference>
<evidence type="ECO:0000256" key="1">
    <source>
        <dbReference type="ARBA" id="ARBA00002633"/>
    </source>
</evidence>
<evidence type="ECO:0000256" key="6">
    <source>
        <dbReference type="HAMAP-Rule" id="MF_00362"/>
    </source>
</evidence>
<organism evidence="7 8">
    <name type="scientific">Burkholderia ambifaria (strain ATCC BAA-244 / DSM 16087 / CCUG 44356 / LMG 19182 / AMMD)</name>
    <name type="common">Burkholderia cepacia (strain AMMD)</name>
    <dbReference type="NCBI Taxonomy" id="339670"/>
    <lineage>
        <taxon>Bacteria</taxon>
        <taxon>Pseudomonadati</taxon>
        <taxon>Pseudomonadota</taxon>
        <taxon>Betaproteobacteria</taxon>
        <taxon>Burkholderiales</taxon>
        <taxon>Burkholderiaceae</taxon>
        <taxon>Burkholderia</taxon>
        <taxon>Burkholderia cepacia complex</taxon>
    </lineage>
</organism>
<keyword evidence="6" id="KW-0694">RNA-binding</keyword>
<dbReference type="Gene3D" id="6.10.250.290">
    <property type="match status" value="1"/>
</dbReference>
<dbReference type="CDD" id="cd05797">
    <property type="entry name" value="Ribosomal_L10"/>
    <property type="match status" value="1"/>
</dbReference>
<dbReference type="GO" id="GO:0070180">
    <property type="term" value="F:large ribosomal subunit rRNA binding"/>
    <property type="evidence" value="ECO:0007669"/>
    <property type="project" value="UniProtKB-UniRule"/>
</dbReference>
<dbReference type="EMBL" id="CP000440">
    <property type="protein sequence ID" value="ABI85817.1"/>
    <property type="molecule type" value="Genomic_DNA"/>
</dbReference>
<evidence type="ECO:0000256" key="3">
    <source>
        <dbReference type="ARBA" id="ARBA00022980"/>
    </source>
</evidence>
<dbReference type="GO" id="GO:0006412">
    <property type="term" value="P:translation"/>
    <property type="evidence" value="ECO:0007669"/>
    <property type="project" value="UniProtKB-UniRule"/>
</dbReference>
<dbReference type="SUPFAM" id="SSF160369">
    <property type="entry name" value="Ribosomal protein L10-like"/>
    <property type="match status" value="1"/>
</dbReference>
<dbReference type="GO" id="GO:1990904">
    <property type="term" value="C:ribonucleoprotein complex"/>
    <property type="evidence" value="ECO:0007669"/>
    <property type="project" value="UniProtKB-KW"/>
</dbReference>
<comment type="similarity">
    <text evidence="2 6">Belongs to the universal ribosomal protein uL10 family.</text>
</comment>
<gene>
    <name evidence="6" type="primary">rplJ</name>
    <name evidence="7" type="ordered locus">Bamb_0257</name>
</gene>
<reference evidence="7" key="1">
    <citation type="submission" date="2009-01" db="EMBL/GenBank/DDBJ databases">
        <title>Complete sequence of Chromosome 1 of Burkholderia cepacia AMMD.</title>
        <authorList>
            <consortium name="US DOE Joint Genome Institute"/>
            <person name="Copeland A."/>
            <person name="Lucas S."/>
            <person name="Lapidus A."/>
            <person name="Barry K."/>
            <person name="Detter J.C."/>
            <person name="Glavina del Rio T."/>
            <person name="Hammon N."/>
            <person name="Israni S."/>
            <person name="Pitluck S."/>
            <person name="Bruce D."/>
            <person name="Chain P."/>
            <person name="Malfatti S."/>
            <person name="Shin M."/>
            <person name="Vergez L."/>
            <person name="Schmutz J."/>
            <person name="Larimer F."/>
            <person name="Land M."/>
            <person name="Hauser L."/>
            <person name="Kyrpides N."/>
            <person name="Kim E."/>
            <person name="Parke J."/>
            <person name="Coenye T."/>
            <person name="Konstantinidis K."/>
            <person name="Ramette A."/>
            <person name="Tiedje J."/>
            <person name="Richardson P."/>
        </authorList>
    </citation>
    <scope>NUCLEOTIDE SEQUENCE [LARGE SCALE GENOMIC DNA]</scope>
    <source>
        <strain evidence="7">AMMD</strain>
    </source>
</reference>
<dbReference type="eggNOG" id="COG0244">
    <property type="taxonomic scope" value="Bacteria"/>
</dbReference>
<dbReference type="NCBIfam" id="NF000955">
    <property type="entry name" value="PRK00099.1-1"/>
    <property type="match status" value="1"/>
</dbReference>
<dbReference type="PANTHER" id="PTHR11560">
    <property type="entry name" value="39S RIBOSOMAL PROTEIN L10, MITOCHONDRIAL"/>
    <property type="match status" value="1"/>
</dbReference>
<proteinExistence type="inferred from homology"/>
<dbReference type="GO" id="GO:0005840">
    <property type="term" value="C:ribosome"/>
    <property type="evidence" value="ECO:0007669"/>
    <property type="project" value="UniProtKB-KW"/>
</dbReference>
<keyword evidence="4 6" id="KW-0687">Ribonucleoprotein</keyword>
<sequence length="188" mass="20546">MLNEVREVRPCRPHRTYRFWRLTVPLNREDKQAVVAEVAAQVAKAQTVVLAEYRGIAVGDLTKLRAQAREKQVYLRVLKNTLARRAVEGTPFAPLAEQMTGPLIYGISEDAIAAAKVVNDFSKGNDKLVIKAGSFDGKVMDKAGVQALASIPSREELLSKLLFVMQSPVSGFARALAALAEKKQAEAA</sequence>
<dbReference type="KEGG" id="bam:Bamb_0257"/>
<dbReference type="Pfam" id="PF00466">
    <property type="entry name" value="Ribosomal_L10"/>
    <property type="match status" value="1"/>
</dbReference>
<evidence type="ECO:0000256" key="2">
    <source>
        <dbReference type="ARBA" id="ARBA00008889"/>
    </source>
</evidence>
<keyword evidence="8" id="KW-1185">Reference proteome</keyword>
<keyword evidence="3 6" id="KW-0689">Ribosomal protein</keyword>
<evidence type="ECO:0000313" key="7">
    <source>
        <dbReference type="EMBL" id="ABI85817.1"/>
    </source>
</evidence>
<dbReference type="InterPro" id="IPR047865">
    <property type="entry name" value="Ribosomal_uL10_bac_type"/>
</dbReference>
<dbReference type="AlphaFoldDB" id="Q0BJ56"/>
<evidence type="ECO:0000256" key="5">
    <source>
        <dbReference type="ARBA" id="ARBA00035202"/>
    </source>
</evidence>
<evidence type="ECO:0000256" key="4">
    <source>
        <dbReference type="ARBA" id="ARBA00023274"/>
    </source>
</evidence>
<comment type="function">
    <text evidence="1 6">Forms part of the ribosomal stalk, playing a central role in the interaction of the ribosome with GTP-bound translation factors.</text>
</comment>
<name>Q0BJ56_BURCM</name>
<dbReference type="InterPro" id="IPR022973">
    <property type="entry name" value="Ribosomal_uL10_bac"/>
</dbReference>
<evidence type="ECO:0000313" key="8">
    <source>
        <dbReference type="Proteomes" id="UP000000662"/>
    </source>
</evidence>
<protein>
    <recommendedName>
        <fullName evidence="5 6">Large ribosomal subunit protein uL10</fullName>
    </recommendedName>
</protein>
<dbReference type="Proteomes" id="UP000000662">
    <property type="component" value="Chromosome 1"/>
</dbReference>
<dbReference type="InterPro" id="IPR001790">
    <property type="entry name" value="Ribosomal_uL10"/>
</dbReference>
<dbReference type="Gene3D" id="3.30.70.1730">
    <property type="match status" value="1"/>
</dbReference>